<accession>A0A1T3NTE9</accession>
<dbReference type="EMBL" id="MWQN01000001">
    <property type="protein sequence ID" value="OPC79960.1"/>
    <property type="molecule type" value="Genomic_DNA"/>
</dbReference>
<dbReference type="Proteomes" id="UP000190037">
    <property type="component" value="Unassembled WGS sequence"/>
</dbReference>
<organism evidence="1 2">
    <name type="scientific">Embleya scabrispora</name>
    <dbReference type="NCBI Taxonomy" id="159449"/>
    <lineage>
        <taxon>Bacteria</taxon>
        <taxon>Bacillati</taxon>
        <taxon>Actinomycetota</taxon>
        <taxon>Actinomycetes</taxon>
        <taxon>Kitasatosporales</taxon>
        <taxon>Streptomycetaceae</taxon>
        <taxon>Embleya</taxon>
    </lineage>
</organism>
<gene>
    <name evidence="1" type="ORF">B4N89_02460</name>
</gene>
<keyword evidence="2" id="KW-1185">Reference proteome</keyword>
<protein>
    <submittedName>
        <fullName evidence="1">Uncharacterized protein</fullName>
    </submittedName>
</protein>
<dbReference type="RefSeq" id="WP_078974227.1">
    <property type="nucleotide sequence ID" value="NZ_MWQN01000001.1"/>
</dbReference>
<dbReference type="STRING" id="159449.B4N89_02460"/>
<comment type="caution">
    <text evidence="1">The sequence shown here is derived from an EMBL/GenBank/DDBJ whole genome shotgun (WGS) entry which is preliminary data.</text>
</comment>
<evidence type="ECO:0000313" key="2">
    <source>
        <dbReference type="Proteomes" id="UP000190037"/>
    </source>
</evidence>
<evidence type="ECO:0000313" key="1">
    <source>
        <dbReference type="EMBL" id="OPC79960.1"/>
    </source>
</evidence>
<reference evidence="1 2" key="1">
    <citation type="submission" date="2017-03" db="EMBL/GenBank/DDBJ databases">
        <title>Draft genome sequence of Streptomyces scabrisporus NF3, endophyte isolated from Amphipterygium adstringens.</title>
        <authorList>
            <person name="Vazquez M."/>
            <person name="Ceapa C.D."/>
            <person name="Rodriguez Luna D."/>
            <person name="Sanchez Esquivel S."/>
        </authorList>
    </citation>
    <scope>NUCLEOTIDE SEQUENCE [LARGE SCALE GENOMIC DNA]</scope>
    <source>
        <strain evidence="1 2">NF3</strain>
    </source>
</reference>
<proteinExistence type="predicted"/>
<sequence>MTDPSTRAKWQRHVRRQAVGLTPEQITHRLRGVRAWNRNGVNPKDTTSYSAVGARCSVAEWERIAALVAETGAETYDPVVDPIVQQDSIANRDRRAEAIVSSLTSAELAAGEDVLRRLRSIQPVPPEWTARHVALTIRLDRAQRGTPPADLACIGTCDICGRAGQQIRETPGAWICTDSTACGAAGGYDA</sequence>
<name>A0A1T3NTE9_9ACTN</name>
<dbReference type="AlphaFoldDB" id="A0A1T3NTE9"/>